<gene>
    <name evidence="1" type="ORF">MBUL_04480</name>
</gene>
<reference evidence="1" key="1">
    <citation type="submission" date="2019-12" db="EMBL/GenBank/DDBJ databases">
        <authorList>
            <person name="Cremers G."/>
        </authorList>
    </citation>
    <scope>NUCLEOTIDE SEQUENCE</scope>
    <source>
        <strain evidence="1">Mbul1</strain>
        <plasmid evidence="1">2</plasmid>
    </source>
</reference>
<sequence>MDITHARKPKYATLLSALQALVVAAEGQDDTALPADVNARRLAIRRIGAELFDLGGMEAMNDAFAAMRDQAPDRTGRRETIIHQAWTGLPCWQAEATTR</sequence>
<proteinExistence type="predicted"/>
<name>A0A679JNS3_9HYPH</name>
<dbReference type="AlphaFoldDB" id="A0A679JNS3"/>
<accession>A0A679JNS3</accession>
<geneLocation type="plasmid" evidence="1">
    <name>2</name>
</geneLocation>
<dbReference type="EMBL" id="LR743505">
    <property type="protein sequence ID" value="CAA2108987.1"/>
    <property type="molecule type" value="Genomic_DNA"/>
</dbReference>
<organism evidence="1">
    <name type="scientific">Methylobacterium bullatum</name>
    <dbReference type="NCBI Taxonomy" id="570505"/>
    <lineage>
        <taxon>Bacteria</taxon>
        <taxon>Pseudomonadati</taxon>
        <taxon>Pseudomonadota</taxon>
        <taxon>Alphaproteobacteria</taxon>
        <taxon>Hyphomicrobiales</taxon>
        <taxon>Methylobacteriaceae</taxon>
        <taxon>Methylobacterium</taxon>
    </lineage>
</organism>
<evidence type="ECO:0000313" key="1">
    <source>
        <dbReference type="EMBL" id="CAA2108987.1"/>
    </source>
</evidence>
<keyword evidence="1" id="KW-0614">Plasmid</keyword>
<protein>
    <submittedName>
        <fullName evidence="1">Uncharacterized protein</fullName>
    </submittedName>
</protein>